<dbReference type="Proteomes" id="UP001500393">
    <property type="component" value="Unassembled WGS sequence"/>
</dbReference>
<dbReference type="EMBL" id="BAAAOS010000028">
    <property type="protein sequence ID" value="GAA1585098.1"/>
    <property type="molecule type" value="Genomic_DNA"/>
</dbReference>
<evidence type="ECO:0000313" key="3">
    <source>
        <dbReference type="Proteomes" id="UP001500393"/>
    </source>
</evidence>
<organism evidence="2 3">
    <name type="scientific">Kribbella sancticallisti</name>
    <dbReference type="NCBI Taxonomy" id="460087"/>
    <lineage>
        <taxon>Bacteria</taxon>
        <taxon>Bacillati</taxon>
        <taxon>Actinomycetota</taxon>
        <taxon>Actinomycetes</taxon>
        <taxon>Propionibacteriales</taxon>
        <taxon>Kribbellaceae</taxon>
        <taxon>Kribbella</taxon>
    </lineage>
</organism>
<name>A0ABN2DS61_9ACTN</name>
<evidence type="ECO:0008006" key="4">
    <source>
        <dbReference type="Google" id="ProtNLM"/>
    </source>
</evidence>
<sequence>MLITPRPGAHRDNILKTLQKTQLDASNLRGAGPWTAYHWLLKYLEWVTDATRLLQDQVSGKDIDRLIQTRRYYALLEACGTLAGSTQQNLVNGLVSQELADREAALGAAATTLNEHIKRWADPVWLAVADSSFYLNSPQPLADTDLQEVMGLPAGEEILLLFPIAVVDELDRLKEAGGAHPRWRAGHTLGRLDAAITSGTSGTLHPPAPGEGQSIRGRVTVEIVLDQPGHARLPIEDDEIIDRAATIQLLAGREVRLLTCDTGQGTRGRMAGLQVTKLPSKAGTGGEPPRHSGDQPRANGLRGQRKTRREAEAAASAAQGKAQLP</sequence>
<protein>
    <recommendedName>
        <fullName evidence="4">PIN domain-containing protein</fullName>
    </recommendedName>
</protein>
<proteinExistence type="predicted"/>
<reference evidence="2 3" key="1">
    <citation type="journal article" date="2019" name="Int. J. Syst. Evol. Microbiol.">
        <title>The Global Catalogue of Microorganisms (GCM) 10K type strain sequencing project: providing services to taxonomists for standard genome sequencing and annotation.</title>
        <authorList>
            <consortium name="The Broad Institute Genomics Platform"/>
            <consortium name="The Broad Institute Genome Sequencing Center for Infectious Disease"/>
            <person name="Wu L."/>
            <person name="Ma J."/>
        </authorList>
    </citation>
    <scope>NUCLEOTIDE SEQUENCE [LARGE SCALE GENOMIC DNA]</scope>
    <source>
        <strain evidence="2 3">JCM 14969</strain>
    </source>
</reference>
<keyword evidence="3" id="KW-1185">Reference proteome</keyword>
<evidence type="ECO:0000256" key="1">
    <source>
        <dbReference type="SAM" id="MobiDB-lite"/>
    </source>
</evidence>
<comment type="caution">
    <text evidence="2">The sequence shown here is derived from an EMBL/GenBank/DDBJ whole genome shotgun (WGS) entry which is preliminary data.</text>
</comment>
<accession>A0ABN2DS61</accession>
<dbReference type="RefSeq" id="WP_344216650.1">
    <property type="nucleotide sequence ID" value="NZ_BAAAOS010000028.1"/>
</dbReference>
<evidence type="ECO:0000313" key="2">
    <source>
        <dbReference type="EMBL" id="GAA1585098.1"/>
    </source>
</evidence>
<gene>
    <name evidence="2" type="ORF">GCM10009789_43470</name>
</gene>
<feature type="region of interest" description="Disordered" evidence="1">
    <location>
        <begin position="263"/>
        <end position="325"/>
    </location>
</feature>